<feature type="non-terminal residue" evidence="1">
    <location>
        <position position="1"/>
    </location>
</feature>
<evidence type="ECO:0000313" key="1">
    <source>
        <dbReference type="EMBL" id="KAK3774215.1"/>
    </source>
</evidence>
<sequence>ELSVQNRTEKIQTPSARGLKFSSNVGGRDKVLLVSCVSAGHRVLKIILDHRRGLTVDDSLVDA</sequence>
<name>A0AAE0ZRF3_9GAST</name>
<proteinExistence type="predicted"/>
<dbReference type="Proteomes" id="UP001283361">
    <property type="component" value="Unassembled WGS sequence"/>
</dbReference>
<protein>
    <submittedName>
        <fullName evidence="1">Uncharacterized protein</fullName>
    </submittedName>
</protein>
<reference evidence="1" key="1">
    <citation type="journal article" date="2023" name="G3 (Bethesda)">
        <title>A reference genome for the long-term kleptoplast-retaining sea slug Elysia crispata morphotype clarki.</title>
        <authorList>
            <person name="Eastman K.E."/>
            <person name="Pendleton A.L."/>
            <person name="Shaikh M.A."/>
            <person name="Suttiyut T."/>
            <person name="Ogas R."/>
            <person name="Tomko P."/>
            <person name="Gavelis G."/>
            <person name="Widhalm J.R."/>
            <person name="Wisecaver J.H."/>
        </authorList>
    </citation>
    <scope>NUCLEOTIDE SEQUENCE</scope>
    <source>
        <strain evidence="1">ECLA1</strain>
    </source>
</reference>
<gene>
    <name evidence="1" type="ORF">RRG08_048720</name>
</gene>
<evidence type="ECO:0000313" key="2">
    <source>
        <dbReference type="Proteomes" id="UP001283361"/>
    </source>
</evidence>
<comment type="caution">
    <text evidence="1">The sequence shown here is derived from an EMBL/GenBank/DDBJ whole genome shotgun (WGS) entry which is preliminary data.</text>
</comment>
<keyword evidence="2" id="KW-1185">Reference proteome</keyword>
<organism evidence="1 2">
    <name type="scientific">Elysia crispata</name>
    <name type="common">lettuce slug</name>
    <dbReference type="NCBI Taxonomy" id="231223"/>
    <lineage>
        <taxon>Eukaryota</taxon>
        <taxon>Metazoa</taxon>
        <taxon>Spiralia</taxon>
        <taxon>Lophotrochozoa</taxon>
        <taxon>Mollusca</taxon>
        <taxon>Gastropoda</taxon>
        <taxon>Heterobranchia</taxon>
        <taxon>Euthyneura</taxon>
        <taxon>Panpulmonata</taxon>
        <taxon>Sacoglossa</taxon>
        <taxon>Placobranchoidea</taxon>
        <taxon>Plakobranchidae</taxon>
        <taxon>Elysia</taxon>
    </lineage>
</organism>
<dbReference type="EMBL" id="JAWDGP010003450">
    <property type="protein sequence ID" value="KAK3774215.1"/>
    <property type="molecule type" value="Genomic_DNA"/>
</dbReference>
<accession>A0AAE0ZRF3</accession>
<dbReference type="AlphaFoldDB" id="A0AAE0ZRF3"/>